<comment type="similarity">
    <text evidence="2">Belongs to the polysaccharide synthase family.</text>
</comment>
<evidence type="ECO:0000256" key="7">
    <source>
        <dbReference type="SAM" id="Phobius"/>
    </source>
</evidence>
<evidence type="ECO:0000256" key="6">
    <source>
        <dbReference type="ARBA" id="ARBA00023136"/>
    </source>
</evidence>
<keyword evidence="6 7" id="KW-0472">Membrane</keyword>
<proteinExistence type="inferred from homology"/>
<dbReference type="AlphaFoldDB" id="A0AAJ4MK86"/>
<dbReference type="EMBL" id="CP031926">
    <property type="protein sequence ID" value="QRZ33792.1"/>
    <property type="molecule type" value="Genomic_DNA"/>
</dbReference>
<dbReference type="PANTHER" id="PTHR30250">
    <property type="entry name" value="PST FAMILY PREDICTED COLANIC ACID TRANSPORTER"/>
    <property type="match status" value="1"/>
</dbReference>
<name>A0AAJ4MK86_LACLL</name>
<evidence type="ECO:0000256" key="2">
    <source>
        <dbReference type="ARBA" id="ARBA00007430"/>
    </source>
</evidence>
<keyword evidence="5 7" id="KW-1133">Transmembrane helix</keyword>
<evidence type="ECO:0000256" key="1">
    <source>
        <dbReference type="ARBA" id="ARBA00004651"/>
    </source>
</evidence>
<feature type="transmembrane region" description="Helical" evidence="7">
    <location>
        <begin position="46"/>
        <end position="70"/>
    </location>
</feature>
<feature type="transmembrane region" description="Helical" evidence="7">
    <location>
        <begin position="176"/>
        <end position="196"/>
    </location>
</feature>
<evidence type="ECO:0000256" key="3">
    <source>
        <dbReference type="ARBA" id="ARBA00022475"/>
    </source>
</evidence>
<feature type="transmembrane region" description="Helical" evidence="7">
    <location>
        <begin position="82"/>
        <end position="105"/>
    </location>
</feature>
<gene>
    <name evidence="8" type="ORF">LL223_0121</name>
</gene>
<sequence length="483" mass="54471">MVSNISKSEVVSSLFWKFMERVGAQGIQFVVTIILGRLLLPRDFGIIALLTIFIAVANVFIQSGFSSALIQKKSTDNLDYSSVFYLSLFIAAIFYIILFLAAPIIATFYRNMNLIPILRVISLTLFPGAFNSIQVAYISKRLEFKKLFFGSFLAGIISGIIGISLAYLNFGVWALVYQQLISQISVCFILWFTVCWRPQLIFSFHRIKELFNFGWNILLSGLLNTVYNNIQSLIIGRVYSPAILGLYNRGQSFPTLFVTNIDSSIQAVLLPTMAEYQNDKEKVKNIVRRAIMTSSFFIFPLMLGLAVVAKPLVLTLLTDKWLAAVPFIQIFCIGYAVWPMQTANLQAIISLGYTNIYLKLEIIKKIIGTFIIVISVFLGVYAISWGFVIVSFISTFINAYPNLKLLNYSYGEQWKDILPSLILAIGMSALIYPIGLSNWPSWIVLISQFSVALIFYFGIAIKLKLLALKYIVVTFCDFLNKRG</sequence>
<evidence type="ECO:0000313" key="9">
    <source>
        <dbReference type="Proteomes" id="UP000663169"/>
    </source>
</evidence>
<feature type="transmembrane region" description="Helical" evidence="7">
    <location>
        <begin position="366"/>
        <end position="397"/>
    </location>
</feature>
<keyword evidence="3" id="KW-1003">Cell membrane</keyword>
<feature type="transmembrane region" description="Helical" evidence="7">
    <location>
        <begin position="147"/>
        <end position="170"/>
    </location>
</feature>
<feature type="transmembrane region" description="Helical" evidence="7">
    <location>
        <begin position="290"/>
        <end position="309"/>
    </location>
</feature>
<feature type="transmembrane region" description="Helical" evidence="7">
    <location>
        <begin position="117"/>
        <end position="138"/>
    </location>
</feature>
<dbReference type="GO" id="GO:0005886">
    <property type="term" value="C:plasma membrane"/>
    <property type="evidence" value="ECO:0007669"/>
    <property type="project" value="UniProtKB-SubCell"/>
</dbReference>
<accession>A0AAJ4MK86</accession>
<dbReference type="Pfam" id="PF13440">
    <property type="entry name" value="Polysacc_synt_3"/>
    <property type="match status" value="1"/>
</dbReference>
<comment type="subcellular location">
    <subcellularLocation>
        <location evidence="1">Cell membrane</location>
        <topology evidence="1">Multi-pass membrane protein</topology>
    </subcellularLocation>
</comment>
<dbReference type="InterPro" id="IPR050833">
    <property type="entry name" value="Poly_Biosynth_Transport"/>
</dbReference>
<feature type="transmembrane region" description="Helical" evidence="7">
    <location>
        <begin position="417"/>
        <end position="435"/>
    </location>
</feature>
<dbReference type="CDD" id="cd13127">
    <property type="entry name" value="MATE_tuaB_like"/>
    <property type="match status" value="1"/>
</dbReference>
<evidence type="ECO:0000313" key="8">
    <source>
        <dbReference type="EMBL" id="QRZ33792.1"/>
    </source>
</evidence>
<organism evidence="8 9">
    <name type="scientific">Lactococcus lactis subsp. lactis</name>
    <name type="common">Streptococcus lactis</name>
    <dbReference type="NCBI Taxonomy" id="1360"/>
    <lineage>
        <taxon>Bacteria</taxon>
        <taxon>Bacillati</taxon>
        <taxon>Bacillota</taxon>
        <taxon>Bacilli</taxon>
        <taxon>Lactobacillales</taxon>
        <taxon>Streptococcaceae</taxon>
        <taxon>Lactococcus</taxon>
    </lineage>
</organism>
<dbReference type="Proteomes" id="UP000663169">
    <property type="component" value="Chromosome"/>
</dbReference>
<evidence type="ECO:0000256" key="5">
    <source>
        <dbReference type="ARBA" id="ARBA00022989"/>
    </source>
</evidence>
<evidence type="ECO:0000256" key="4">
    <source>
        <dbReference type="ARBA" id="ARBA00022692"/>
    </source>
</evidence>
<dbReference type="PANTHER" id="PTHR30250:SF10">
    <property type="entry name" value="LIPOPOLYSACCHARIDE BIOSYNTHESIS PROTEIN WZXC"/>
    <property type="match status" value="1"/>
</dbReference>
<reference evidence="8" key="2">
    <citation type="submission" date="2023-04" db="EMBL/GenBank/DDBJ databases">
        <authorList>
            <person name="McDonnell B."/>
        </authorList>
    </citation>
    <scope>NUCLEOTIDE SEQUENCE</scope>
    <source>
        <strain evidence="8">223</strain>
    </source>
</reference>
<protein>
    <submittedName>
        <fullName evidence="8">Lipopolysaccharide biosynthesis protein</fullName>
    </submittedName>
</protein>
<keyword evidence="4 7" id="KW-0812">Transmembrane</keyword>
<feature type="transmembrane region" description="Helical" evidence="7">
    <location>
        <begin position="22"/>
        <end position="40"/>
    </location>
</feature>
<feature type="transmembrane region" description="Helical" evidence="7">
    <location>
        <begin position="321"/>
        <end position="338"/>
    </location>
</feature>
<reference evidence="8" key="1">
    <citation type="journal article" date="2020" name="Mol. Microbiol.">
        <title>The CWPS Rubik's cube: Linking diversity of cell wall polysaccharide structures with the encoded biosynthetic machinery of selected Lactococcus lactis strains.</title>
        <authorList>
            <person name="Mahony J."/>
            <person name="Frantzen C."/>
            <person name="Vinogradov E."/>
            <person name="Sadovskaya I."/>
            <person name="Theodorou I."/>
            <person name="Kelleher P."/>
            <person name="Chapot-Chartier M.P."/>
            <person name="Cambillau C."/>
            <person name="Holo H."/>
            <person name="van Sinderen D."/>
        </authorList>
    </citation>
    <scope>NUCLEOTIDE SEQUENCE</scope>
    <source>
        <strain evidence="8">223</strain>
    </source>
</reference>
<dbReference type="RefSeq" id="WP_275890792.1">
    <property type="nucleotide sequence ID" value="NZ_CP031926.2"/>
</dbReference>